<dbReference type="EMBL" id="JAQAGZ010000012">
    <property type="protein sequence ID" value="MCZ8514422.1"/>
    <property type="molecule type" value="Genomic_DNA"/>
</dbReference>
<proteinExistence type="predicted"/>
<gene>
    <name evidence="2" type="ORF">O9H85_18735</name>
</gene>
<evidence type="ECO:0000256" key="1">
    <source>
        <dbReference type="SAM" id="Phobius"/>
    </source>
</evidence>
<dbReference type="RefSeq" id="WP_269882951.1">
    <property type="nucleotide sequence ID" value="NZ_JAQAGZ010000012.1"/>
</dbReference>
<keyword evidence="3" id="KW-1185">Reference proteome</keyword>
<sequence length="72" mass="8711">MFGWCGHYRAYHCIDLKPRHFVAYRWSRLDPFHRIQALLVYRKKPIFNPAALGLLLSVLLFRAAWLFTRTYQ</sequence>
<reference evidence="2 3" key="1">
    <citation type="submission" date="2022-12" db="EMBL/GenBank/DDBJ databases">
        <title>Draft genome sequence of Paenibacillus sp. dW9.</title>
        <authorList>
            <person name="Choi E.-W."/>
            <person name="Kim D.-U."/>
        </authorList>
    </citation>
    <scope>NUCLEOTIDE SEQUENCE [LARGE SCALE GENOMIC DNA]</scope>
    <source>
        <strain evidence="3">dW9</strain>
    </source>
</reference>
<keyword evidence="1" id="KW-0812">Transmembrane</keyword>
<accession>A0ABT4QC08</accession>
<evidence type="ECO:0000313" key="3">
    <source>
        <dbReference type="Proteomes" id="UP001527882"/>
    </source>
</evidence>
<keyword evidence="1" id="KW-1133">Transmembrane helix</keyword>
<protein>
    <submittedName>
        <fullName evidence="2">Uncharacterized protein</fullName>
    </submittedName>
</protein>
<organism evidence="2 3">
    <name type="scientific">Paenibacillus gyeongsangnamensis</name>
    <dbReference type="NCBI Taxonomy" id="3388067"/>
    <lineage>
        <taxon>Bacteria</taxon>
        <taxon>Bacillati</taxon>
        <taxon>Bacillota</taxon>
        <taxon>Bacilli</taxon>
        <taxon>Bacillales</taxon>
        <taxon>Paenibacillaceae</taxon>
        <taxon>Paenibacillus</taxon>
    </lineage>
</organism>
<name>A0ABT4QC08_9BACL</name>
<dbReference type="Proteomes" id="UP001527882">
    <property type="component" value="Unassembled WGS sequence"/>
</dbReference>
<keyword evidence="1" id="KW-0472">Membrane</keyword>
<comment type="caution">
    <text evidence="2">The sequence shown here is derived from an EMBL/GenBank/DDBJ whole genome shotgun (WGS) entry which is preliminary data.</text>
</comment>
<evidence type="ECO:0000313" key="2">
    <source>
        <dbReference type="EMBL" id="MCZ8514422.1"/>
    </source>
</evidence>
<feature type="transmembrane region" description="Helical" evidence="1">
    <location>
        <begin position="46"/>
        <end position="67"/>
    </location>
</feature>